<dbReference type="Proteomes" id="UP000828390">
    <property type="component" value="Unassembled WGS sequence"/>
</dbReference>
<protein>
    <submittedName>
        <fullName evidence="1">Uncharacterized protein</fullName>
    </submittedName>
</protein>
<proteinExistence type="predicted"/>
<evidence type="ECO:0000313" key="1">
    <source>
        <dbReference type="EMBL" id="KAH3798674.1"/>
    </source>
</evidence>
<organism evidence="1 2">
    <name type="scientific">Dreissena polymorpha</name>
    <name type="common">Zebra mussel</name>
    <name type="synonym">Mytilus polymorpha</name>
    <dbReference type="NCBI Taxonomy" id="45954"/>
    <lineage>
        <taxon>Eukaryota</taxon>
        <taxon>Metazoa</taxon>
        <taxon>Spiralia</taxon>
        <taxon>Lophotrochozoa</taxon>
        <taxon>Mollusca</taxon>
        <taxon>Bivalvia</taxon>
        <taxon>Autobranchia</taxon>
        <taxon>Heteroconchia</taxon>
        <taxon>Euheterodonta</taxon>
        <taxon>Imparidentia</taxon>
        <taxon>Neoheterodontei</taxon>
        <taxon>Myida</taxon>
        <taxon>Dreissenoidea</taxon>
        <taxon>Dreissenidae</taxon>
        <taxon>Dreissena</taxon>
    </lineage>
</organism>
<reference evidence="1" key="2">
    <citation type="submission" date="2020-11" db="EMBL/GenBank/DDBJ databases">
        <authorList>
            <person name="McCartney M.A."/>
            <person name="Auch B."/>
            <person name="Kono T."/>
            <person name="Mallez S."/>
            <person name="Becker A."/>
            <person name="Gohl D.M."/>
            <person name="Silverstein K.A.T."/>
            <person name="Koren S."/>
            <person name="Bechman K.B."/>
            <person name="Herman A."/>
            <person name="Abrahante J.E."/>
            <person name="Garbe J."/>
        </authorList>
    </citation>
    <scope>NUCLEOTIDE SEQUENCE</scope>
    <source>
        <strain evidence="1">Duluth1</strain>
        <tissue evidence="1">Whole animal</tissue>
    </source>
</reference>
<sequence>MYLVGKLMKLLVHNLLSLAIAAVAMAILIRTSAILGQVCAKVGNAGHILYVITFHGDIFTGVGRTVHNDLRFLRADLHPVCSCSFEDSVGIILKFTADATHAVNVISES</sequence>
<keyword evidence="2" id="KW-1185">Reference proteome</keyword>
<comment type="caution">
    <text evidence="1">The sequence shown here is derived from an EMBL/GenBank/DDBJ whole genome shotgun (WGS) entry which is preliminary data.</text>
</comment>
<dbReference type="AlphaFoldDB" id="A0A9D4FJ78"/>
<dbReference type="EMBL" id="JAIWYP010000007">
    <property type="protein sequence ID" value="KAH3798674.1"/>
    <property type="molecule type" value="Genomic_DNA"/>
</dbReference>
<name>A0A9D4FJ78_DREPO</name>
<evidence type="ECO:0000313" key="2">
    <source>
        <dbReference type="Proteomes" id="UP000828390"/>
    </source>
</evidence>
<gene>
    <name evidence="1" type="ORF">DPMN_152276</name>
</gene>
<accession>A0A9D4FJ78</accession>
<reference evidence="1" key="1">
    <citation type="journal article" date="2019" name="bioRxiv">
        <title>The Genome of the Zebra Mussel, Dreissena polymorpha: A Resource for Invasive Species Research.</title>
        <authorList>
            <person name="McCartney M.A."/>
            <person name="Auch B."/>
            <person name="Kono T."/>
            <person name="Mallez S."/>
            <person name="Zhang Y."/>
            <person name="Obille A."/>
            <person name="Becker A."/>
            <person name="Abrahante J.E."/>
            <person name="Garbe J."/>
            <person name="Badalamenti J.P."/>
            <person name="Herman A."/>
            <person name="Mangelson H."/>
            <person name="Liachko I."/>
            <person name="Sullivan S."/>
            <person name="Sone E.D."/>
            <person name="Koren S."/>
            <person name="Silverstein K.A.T."/>
            <person name="Beckman K.B."/>
            <person name="Gohl D.M."/>
        </authorList>
    </citation>
    <scope>NUCLEOTIDE SEQUENCE</scope>
    <source>
        <strain evidence="1">Duluth1</strain>
        <tissue evidence="1">Whole animal</tissue>
    </source>
</reference>